<evidence type="ECO:0000313" key="2">
    <source>
        <dbReference type="Proteomes" id="UP001284547"/>
    </source>
</evidence>
<comment type="caution">
    <text evidence="1">The sequence shown here is derived from an EMBL/GenBank/DDBJ whole genome shotgun (WGS) entry which is preliminary data.</text>
</comment>
<organism evidence="1 2">
    <name type="scientific">Klebsiella quasipneumoniae subsp. quasipneumoniae</name>
    <dbReference type="NCBI Taxonomy" id="1667327"/>
    <lineage>
        <taxon>Bacteria</taxon>
        <taxon>Pseudomonadati</taxon>
        <taxon>Pseudomonadota</taxon>
        <taxon>Gammaproteobacteria</taxon>
        <taxon>Enterobacterales</taxon>
        <taxon>Enterobacteriaceae</taxon>
        <taxon>Klebsiella/Raoultella group</taxon>
        <taxon>Klebsiella</taxon>
        <taxon>Klebsiella pneumoniae complex</taxon>
    </lineage>
</organism>
<dbReference type="RefSeq" id="WP_316941395.1">
    <property type="nucleotide sequence ID" value="NZ_JAWHZD010000029.1"/>
</dbReference>
<sequence>MQPIKLPPRDLLLTCEQIRQHLAQGGEPACWLAWSVVSSYRPPTWPIISIGFSVTPSREALALFERLVMIRSARLPPRQQDWDESDERLATLVEECVQYLTSETGNKRGMIVRVE</sequence>
<evidence type="ECO:0000313" key="1">
    <source>
        <dbReference type="EMBL" id="MDV0844669.1"/>
    </source>
</evidence>
<dbReference type="AlphaFoldDB" id="A0AAW8XYH0"/>
<proteinExistence type="predicted"/>
<accession>A0AAW8XYH0</accession>
<name>A0AAW8XYH0_9ENTR</name>
<protein>
    <submittedName>
        <fullName evidence="1">Uncharacterized protein</fullName>
    </submittedName>
</protein>
<dbReference type="Proteomes" id="UP001284547">
    <property type="component" value="Unassembled WGS sequence"/>
</dbReference>
<reference evidence="1" key="1">
    <citation type="submission" date="2023-10" db="EMBL/GenBank/DDBJ databases">
        <title>Surveillance and assessment of the effects of hospital wastewater treatment on clearance of pathogenic bacterial and antimicrobial resistance genes.</title>
        <authorList>
            <person name="Wu Y."/>
        </authorList>
    </citation>
    <scope>NUCLEOTIDE SEQUENCE</scope>
    <source>
        <strain evidence="1">23-M-SRM-33-1</strain>
    </source>
</reference>
<dbReference type="EMBL" id="JAWHZD010000029">
    <property type="protein sequence ID" value="MDV0844669.1"/>
    <property type="molecule type" value="Genomic_DNA"/>
</dbReference>
<gene>
    <name evidence="1" type="ORF">RZP41_26005</name>
</gene>